<name>A0ABQ9E5K8_TEGGR</name>
<dbReference type="CDD" id="cd00033">
    <property type="entry name" value="CCP"/>
    <property type="match status" value="1"/>
</dbReference>
<dbReference type="InterPro" id="IPR000033">
    <property type="entry name" value="LDLR_classB_rpt"/>
</dbReference>
<feature type="chain" id="PRO_5046615588" description="Prolow-density lipoprotein receptor-related protein 1-like beta-propeller domain-containing protein" evidence="3">
    <location>
        <begin position="21"/>
        <end position="702"/>
    </location>
</feature>
<evidence type="ECO:0000313" key="6">
    <source>
        <dbReference type="Proteomes" id="UP001217089"/>
    </source>
</evidence>
<feature type="transmembrane region" description="Helical" evidence="2">
    <location>
        <begin position="590"/>
        <end position="610"/>
    </location>
</feature>
<dbReference type="SUPFAM" id="SSF63825">
    <property type="entry name" value="YWTD domain"/>
    <property type="match status" value="2"/>
</dbReference>
<feature type="signal peptide" evidence="3">
    <location>
        <begin position="1"/>
        <end position="20"/>
    </location>
</feature>
<feature type="domain" description="Prolow-density lipoprotein receptor-related protein 1-like beta-propeller" evidence="4">
    <location>
        <begin position="262"/>
        <end position="400"/>
    </location>
</feature>
<protein>
    <recommendedName>
        <fullName evidence="4">Prolow-density lipoprotein receptor-related protein 1-like beta-propeller domain-containing protein</fullName>
    </recommendedName>
</protein>
<dbReference type="Pfam" id="PF16472">
    <property type="entry name" value="DUF5050"/>
    <property type="match status" value="1"/>
</dbReference>
<proteinExistence type="predicted"/>
<accession>A0ABQ9E5K8</accession>
<sequence length="702" mass="78231">MEPFWRIFIVFVTLVLLINGQTDNTEKGLVTSLFPGYWDPAMLNSYKDICFDMAPTARIHRALLTGENGKAIQATALSYPNAFALDIQNQTLYFADSVRNTLEAISYSDTRCPAKGCNDICVDMPTEAKLFWIDSGDILSFNIIKADKAEIVYEGVRDANIVLPYQDYLMFTSGESDIHAIALTSSNSRNSINITEHNSITGACYNNGGCQHICAPSTSGPVLPYKNNFMLLVDYSHTDHYPDRLVFHEGTGDLFFTATKDYYANPYSDTTSYIGVLRLKPDPKNPKHLILINDLDDPRCLTLYPQKGYIFYGEGGYPSYIGRANMDGTDQKEIAPADIPLGITVDYVDNMVYYCDYTDDIIYKVDIDGKNTPERFYSRKGSKMSDLIMLGQHLYFTGWNLRSIQKVSKDSQKEVPWMPEIPYLGRIDNIVLIPGEKQPDSPYCYRGNDTKYNGRCSTFCLPVPGGKTCQCEDKVSLIDEFNCDNEKTCQLTVKNGAFTGICDGKLAIKPCPLSVENGKFSTKCTGKTFERCSFECNKGFQPAFDQENVCLSTGVWSIPTNKLCMDSAGAKVSARTGGDSSASVSTVGGVLGAILAILIIIIIIGAVCYFTRRREMRSAVYKNEPNVYFNNPPVDENSYSQFNQPTGGTGDRYHQFSNPMSETDNAYDMISEKKNNAPDENGPATYYLKEVGEKKLDTSFKP</sequence>
<dbReference type="InterPro" id="IPR050778">
    <property type="entry name" value="Cueball_EGF_LRP_Nidogen"/>
</dbReference>
<dbReference type="PANTHER" id="PTHR46513">
    <property type="entry name" value="VITELLOGENIN RECEPTOR-LIKE PROTEIN-RELATED-RELATED"/>
    <property type="match status" value="1"/>
</dbReference>
<dbReference type="Proteomes" id="UP001217089">
    <property type="component" value="Unassembled WGS sequence"/>
</dbReference>
<keyword evidence="3" id="KW-0732">Signal</keyword>
<keyword evidence="2" id="KW-0472">Membrane</keyword>
<evidence type="ECO:0000259" key="4">
    <source>
        <dbReference type="Pfam" id="PF16472"/>
    </source>
</evidence>
<reference evidence="5 6" key="1">
    <citation type="submission" date="2022-12" db="EMBL/GenBank/DDBJ databases">
        <title>Chromosome-level genome of Tegillarca granosa.</title>
        <authorList>
            <person name="Kim J."/>
        </authorList>
    </citation>
    <scope>NUCLEOTIDE SEQUENCE [LARGE SCALE GENOMIC DNA]</scope>
    <source>
        <strain evidence="5">Teg-2019</strain>
        <tissue evidence="5">Adductor muscle</tissue>
    </source>
</reference>
<organism evidence="5 6">
    <name type="scientific">Tegillarca granosa</name>
    <name type="common">Malaysian cockle</name>
    <name type="synonym">Anadara granosa</name>
    <dbReference type="NCBI Taxonomy" id="220873"/>
    <lineage>
        <taxon>Eukaryota</taxon>
        <taxon>Metazoa</taxon>
        <taxon>Spiralia</taxon>
        <taxon>Lophotrochozoa</taxon>
        <taxon>Mollusca</taxon>
        <taxon>Bivalvia</taxon>
        <taxon>Autobranchia</taxon>
        <taxon>Pteriomorphia</taxon>
        <taxon>Arcoida</taxon>
        <taxon>Arcoidea</taxon>
        <taxon>Arcidae</taxon>
        <taxon>Tegillarca</taxon>
    </lineage>
</organism>
<keyword evidence="6" id="KW-1185">Reference proteome</keyword>
<evidence type="ECO:0000313" key="5">
    <source>
        <dbReference type="EMBL" id="KAJ8300562.1"/>
    </source>
</evidence>
<comment type="caution">
    <text evidence="5">The sequence shown here is derived from an EMBL/GenBank/DDBJ whole genome shotgun (WGS) entry which is preliminary data.</text>
</comment>
<gene>
    <name evidence="5" type="ORF">KUTeg_022081</name>
</gene>
<dbReference type="SMART" id="SM00135">
    <property type="entry name" value="LY"/>
    <property type="match status" value="3"/>
</dbReference>
<keyword evidence="1" id="KW-1015">Disulfide bond</keyword>
<dbReference type="Gene3D" id="2.10.70.10">
    <property type="entry name" value="Complement Module, domain 1"/>
    <property type="match status" value="1"/>
</dbReference>
<dbReference type="EMBL" id="JARBDR010000919">
    <property type="protein sequence ID" value="KAJ8300562.1"/>
    <property type="molecule type" value="Genomic_DNA"/>
</dbReference>
<evidence type="ECO:0000256" key="1">
    <source>
        <dbReference type="ARBA" id="ARBA00023157"/>
    </source>
</evidence>
<dbReference type="Gene3D" id="2.120.10.30">
    <property type="entry name" value="TolB, C-terminal domain"/>
    <property type="match status" value="2"/>
</dbReference>
<evidence type="ECO:0000256" key="2">
    <source>
        <dbReference type="SAM" id="Phobius"/>
    </source>
</evidence>
<keyword evidence="2" id="KW-0812">Transmembrane</keyword>
<dbReference type="InterPro" id="IPR011042">
    <property type="entry name" value="6-blade_b-propeller_TolB-like"/>
</dbReference>
<dbReference type="InterPro" id="IPR000436">
    <property type="entry name" value="Sushi_SCR_CCP_dom"/>
</dbReference>
<keyword evidence="2" id="KW-1133">Transmembrane helix</keyword>
<evidence type="ECO:0000256" key="3">
    <source>
        <dbReference type="SAM" id="SignalP"/>
    </source>
</evidence>
<dbReference type="InterPro" id="IPR032485">
    <property type="entry name" value="LRP1-like_beta_prop"/>
</dbReference>